<dbReference type="InterPro" id="IPR010181">
    <property type="entry name" value="CGCAxxGCC_motif"/>
</dbReference>
<dbReference type="OrthoDB" id="9791535at2"/>
<comment type="caution">
    <text evidence="1">The sequence shown here is derived from an EMBL/GenBank/DDBJ whole genome shotgun (WGS) entry which is preliminary data.</text>
</comment>
<dbReference type="AlphaFoldDB" id="A0A1Z5HUF1"/>
<protein>
    <submittedName>
        <fullName evidence="1">C_GCAxxG_C_C family probable redox protein</fullName>
    </submittedName>
</protein>
<evidence type="ECO:0000313" key="2">
    <source>
        <dbReference type="Proteomes" id="UP000197032"/>
    </source>
</evidence>
<name>A0A1Z5HUF1_9FIRM</name>
<gene>
    <name evidence="1" type="ORF">KKC1_21000</name>
</gene>
<organism evidence="1 2">
    <name type="scientific">Calderihabitans maritimus</name>
    <dbReference type="NCBI Taxonomy" id="1246530"/>
    <lineage>
        <taxon>Bacteria</taxon>
        <taxon>Bacillati</taxon>
        <taxon>Bacillota</taxon>
        <taxon>Clostridia</taxon>
        <taxon>Neomoorellales</taxon>
        <taxon>Calderihabitantaceae</taxon>
        <taxon>Calderihabitans</taxon>
    </lineage>
</organism>
<keyword evidence="2" id="KW-1185">Reference proteome</keyword>
<reference evidence="2" key="1">
    <citation type="journal article" date="2017" name="Appl. Environ. Microbiol.">
        <title>Genomic Analysis of Calderihabitans maritimus KKC1, a Thermophilic, Hydrogenogenic, Carboxydotrophic Bacterium Isolated from Marine Sediment.</title>
        <authorList>
            <person name="Omae K."/>
            <person name="Yoneda Y."/>
            <person name="Fukuyama Y."/>
            <person name="Yoshida T."/>
            <person name="Sako Y."/>
        </authorList>
    </citation>
    <scope>NUCLEOTIDE SEQUENCE [LARGE SCALE GENOMIC DNA]</scope>
    <source>
        <strain evidence="2">KKC1</strain>
    </source>
</reference>
<dbReference type="Proteomes" id="UP000197032">
    <property type="component" value="Unassembled WGS sequence"/>
</dbReference>
<dbReference type="RefSeq" id="WP_088554198.1">
    <property type="nucleotide sequence ID" value="NZ_BDGJ01000111.1"/>
</dbReference>
<accession>A0A1Z5HUF1</accession>
<proteinExistence type="predicted"/>
<evidence type="ECO:0000313" key="1">
    <source>
        <dbReference type="EMBL" id="GAW92955.1"/>
    </source>
</evidence>
<dbReference type="Pfam" id="PF09719">
    <property type="entry name" value="C_GCAxxG_C_C"/>
    <property type="match status" value="1"/>
</dbReference>
<sequence length="168" mass="19362">MNVTLLQQAREEIEKYFTGTNCRQAILKAFEVLYGKLEYKTADRTENIIAGKAQMCDALKGNILILNLLSKRKGEHFSVQIREKAQKEMYSRFIDYFGDSRCKVLNGNDFYSATHMRRCSAILSVAMKILLECLRELEIIDLSEPDNQIFTAPNISKMTGDKNRKRSH</sequence>
<dbReference type="EMBL" id="BDGJ01000111">
    <property type="protein sequence ID" value="GAW92955.1"/>
    <property type="molecule type" value="Genomic_DNA"/>
</dbReference>